<gene>
    <name evidence="1" type="ORF">COW88_02225</name>
</gene>
<evidence type="ECO:0000313" key="1">
    <source>
        <dbReference type="EMBL" id="PIP73412.1"/>
    </source>
</evidence>
<comment type="caution">
    <text evidence="1">The sequence shown here is derived from an EMBL/GenBank/DDBJ whole genome shotgun (WGS) entry which is preliminary data.</text>
</comment>
<dbReference type="Proteomes" id="UP000230638">
    <property type="component" value="Unassembled WGS sequence"/>
</dbReference>
<name>A0A2H0CU01_9BACT</name>
<accession>A0A2H0CU01</accession>
<dbReference type="EMBL" id="PCTL01000021">
    <property type="protein sequence ID" value="PIP73412.1"/>
    <property type="molecule type" value="Genomic_DNA"/>
</dbReference>
<proteinExistence type="predicted"/>
<reference evidence="1 2" key="1">
    <citation type="submission" date="2017-09" db="EMBL/GenBank/DDBJ databases">
        <title>Depth-based differentiation of microbial function through sediment-hosted aquifers and enrichment of novel symbionts in the deep terrestrial subsurface.</title>
        <authorList>
            <person name="Probst A.J."/>
            <person name="Ladd B."/>
            <person name="Jarett J.K."/>
            <person name="Geller-Mcgrath D.E."/>
            <person name="Sieber C.M."/>
            <person name="Emerson J.B."/>
            <person name="Anantharaman K."/>
            <person name="Thomas B.C."/>
            <person name="Malmstrom R."/>
            <person name="Stieglmeier M."/>
            <person name="Klingl A."/>
            <person name="Woyke T."/>
            <person name="Ryan C.M."/>
            <person name="Banfield J.F."/>
        </authorList>
    </citation>
    <scope>NUCLEOTIDE SEQUENCE [LARGE SCALE GENOMIC DNA]</scope>
    <source>
        <strain evidence="1">CG22_combo_CG10-13_8_21_14_all_47_15</strain>
    </source>
</reference>
<protein>
    <submittedName>
        <fullName evidence="1">Uncharacterized protein</fullName>
    </submittedName>
</protein>
<organism evidence="1 2">
    <name type="scientific">Candidatus Lloydbacteria bacterium CG22_combo_CG10-13_8_21_14_all_47_15</name>
    <dbReference type="NCBI Taxonomy" id="1974635"/>
    <lineage>
        <taxon>Bacteria</taxon>
        <taxon>Candidatus Lloydiibacteriota</taxon>
    </lineage>
</organism>
<evidence type="ECO:0000313" key="2">
    <source>
        <dbReference type="Proteomes" id="UP000230638"/>
    </source>
</evidence>
<sequence length="216" mass="24343">MLEIKALQRKFNQNVPASEAHEKRLESKGEQLEILAAIALFKKLRNRFIVARTSLYDDYKNKVDMLIIERATNTPLCTIDEVSAIGGPKFEQKKAFTLEQNGRRHGATVKYGLSVSEDGTQIDKTEMLHIPSFYLPLPPDRLAAGMKEVELSLEKESEFENNFFEYFKTTIAAQTAGALFAYPNMDNTMKKRLIALQDAIANMDNTMEATTGKTAL</sequence>
<dbReference type="AlphaFoldDB" id="A0A2H0CU01"/>